<feature type="domain" description="3H" evidence="1">
    <location>
        <begin position="71"/>
        <end position="166"/>
    </location>
</feature>
<dbReference type="InterPro" id="IPR004173">
    <property type="entry name" value="3H_domain"/>
</dbReference>
<sequence length="188" mass="21490">MNGRERRNKIIQMLSESSEALSGKELAGILDVSRQVIVQDIALLRAQDHEILSTNQGYLLTGEKKISRVFKVVHSDKEVEEELKLIVDYGGHVEDVFVYHKIYGIVRADLHIASRNDIKEFLGDLKNGHSALLKNITSNYHYHTVSAPSEKLLDLIQGKLQESGFLAELKDYEPINFWEKETKEKDKE</sequence>
<accession>A0ABR7NAV1</accession>
<evidence type="ECO:0000313" key="4">
    <source>
        <dbReference type="Proteomes" id="UP000657421"/>
    </source>
</evidence>
<protein>
    <submittedName>
        <fullName evidence="3">Transcription repressor NadR</fullName>
    </submittedName>
</protein>
<dbReference type="Proteomes" id="UP000657421">
    <property type="component" value="Unassembled WGS sequence"/>
</dbReference>
<dbReference type="SUPFAM" id="SSF46785">
    <property type="entry name" value="Winged helix' DNA-binding domain"/>
    <property type="match status" value="1"/>
</dbReference>
<dbReference type="InterPro" id="IPR026043">
    <property type="entry name" value="NadR"/>
</dbReference>
<dbReference type="PANTHER" id="PTHR40068:SF1">
    <property type="entry name" value="TRANSCRIPTION REPRESSOR NIAR-RELATED"/>
    <property type="match status" value="1"/>
</dbReference>
<gene>
    <name evidence="3" type="ORF">H8716_10595</name>
</gene>
<dbReference type="InterPro" id="IPR036388">
    <property type="entry name" value="WH-like_DNA-bd_sf"/>
</dbReference>
<dbReference type="InterPro" id="IPR036390">
    <property type="entry name" value="WH_DNA-bd_sf"/>
</dbReference>
<proteinExistence type="predicted"/>
<evidence type="ECO:0000259" key="1">
    <source>
        <dbReference type="Pfam" id="PF02829"/>
    </source>
</evidence>
<dbReference type="Gene3D" id="3.30.1340.20">
    <property type="entry name" value="3H domain"/>
    <property type="match status" value="1"/>
</dbReference>
<dbReference type="EMBL" id="JACRSZ010000010">
    <property type="protein sequence ID" value="MBC8573525.1"/>
    <property type="molecule type" value="Genomic_DNA"/>
</dbReference>
<dbReference type="SUPFAM" id="SSF75500">
    <property type="entry name" value="Putative transcriptional regulator TM1602, C-terminal domain"/>
    <property type="match status" value="1"/>
</dbReference>
<dbReference type="Pfam" id="PF08279">
    <property type="entry name" value="HTH_11"/>
    <property type="match status" value="1"/>
</dbReference>
<comment type="caution">
    <text evidence="3">The sequence shown here is derived from an EMBL/GenBank/DDBJ whole genome shotgun (WGS) entry which is preliminary data.</text>
</comment>
<dbReference type="PIRSF" id="PIRSF037847">
    <property type="entry name" value="NiaR"/>
    <property type="match status" value="1"/>
</dbReference>
<dbReference type="InterPro" id="IPR013196">
    <property type="entry name" value="HTH_11"/>
</dbReference>
<dbReference type="InterPro" id="IPR035922">
    <property type="entry name" value="3H_dom_sf"/>
</dbReference>
<dbReference type="RefSeq" id="WP_249308816.1">
    <property type="nucleotide sequence ID" value="NZ_JACRSZ010000010.1"/>
</dbReference>
<reference evidence="3 4" key="1">
    <citation type="submission" date="2020-08" db="EMBL/GenBank/DDBJ databases">
        <title>Genome public.</title>
        <authorList>
            <person name="Liu C."/>
            <person name="Sun Q."/>
        </authorList>
    </citation>
    <scope>NUCLEOTIDE SEQUENCE [LARGE SCALE GENOMIC DNA]</scope>
    <source>
        <strain evidence="3 4">NSJ-46</strain>
    </source>
</reference>
<name>A0ABR7NAV1_9FIRM</name>
<dbReference type="Pfam" id="PF02829">
    <property type="entry name" value="3H"/>
    <property type="match status" value="1"/>
</dbReference>
<feature type="domain" description="Helix-turn-helix type 11" evidence="2">
    <location>
        <begin position="6"/>
        <end position="58"/>
    </location>
</feature>
<organism evidence="3 4">
    <name type="scientific">Jingyaoa shaoxingensis</name>
    <dbReference type="NCBI Taxonomy" id="2763671"/>
    <lineage>
        <taxon>Bacteria</taxon>
        <taxon>Bacillati</taxon>
        <taxon>Bacillota</taxon>
        <taxon>Clostridia</taxon>
        <taxon>Lachnospirales</taxon>
        <taxon>Lachnospiraceae</taxon>
        <taxon>Jingyaoa</taxon>
    </lineage>
</organism>
<evidence type="ECO:0000313" key="3">
    <source>
        <dbReference type="EMBL" id="MBC8573525.1"/>
    </source>
</evidence>
<dbReference type="PANTHER" id="PTHR40068">
    <property type="entry name" value="TRANSCRIPTION REPRESSOR NIAR-RELATED"/>
    <property type="match status" value="1"/>
</dbReference>
<dbReference type="Gene3D" id="1.10.10.10">
    <property type="entry name" value="Winged helix-like DNA-binding domain superfamily/Winged helix DNA-binding domain"/>
    <property type="match status" value="1"/>
</dbReference>
<keyword evidence="4" id="KW-1185">Reference proteome</keyword>
<evidence type="ECO:0000259" key="2">
    <source>
        <dbReference type="Pfam" id="PF08279"/>
    </source>
</evidence>